<feature type="transmembrane region" description="Helical" evidence="1">
    <location>
        <begin position="241"/>
        <end position="258"/>
    </location>
</feature>
<feature type="transmembrane region" description="Helical" evidence="1">
    <location>
        <begin position="331"/>
        <end position="351"/>
    </location>
</feature>
<dbReference type="GO" id="GO:0016020">
    <property type="term" value="C:membrane"/>
    <property type="evidence" value="ECO:0007669"/>
    <property type="project" value="TreeGrafter"/>
</dbReference>
<dbReference type="InterPro" id="IPR002656">
    <property type="entry name" value="Acyl_transf_3_dom"/>
</dbReference>
<dbReference type="EMBL" id="SJPI01000001">
    <property type="protein sequence ID" value="TWT54674.1"/>
    <property type="molecule type" value="Genomic_DNA"/>
</dbReference>
<dbReference type="GO" id="GO:0009103">
    <property type="term" value="P:lipopolysaccharide biosynthetic process"/>
    <property type="evidence" value="ECO:0007669"/>
    <property type="project" value="TreeGrafter"/>
</dbReference>
<evidence type="ECO:0000256" key="1">
    <source>
        <dbReference type="SAM" id="Phobius"/>
    </source>
</evidence>
<accession>A0A5C5WUP5</accession>
<dbReference type="Proteomes" id="UP000316598">
    <property type="component" value="Unassembled WGS sequence"/>
</dbReference>
<dbReference type="Pfam" id="PF01757">
    <property type="entry name" value="Acyl_transf_3"/>
    <property type="match status" value="1"/>
</dbReference>
<sequence>MPAILVTNPRLSDEVESATNYIPAKCNRDRVVLLDVFRVVAALAVVMYHYAFRGNAAGNLCDVSLPSLHGVVRYGYLGVEFFFVISGFVIAYTAFDRSIRKFAISRAIRLYPAFWICCSITFVVTELLGGERYNADILTYLVNLTLLAQFVGFNSIDGVYWSLYVEIQFYCFVGICIWLRQIDRLEYLAYLWLVLSGLLIVFPSFTISQMVLAQYAPLFVGGILFFLCYRDGPSITRISGIVLSMLAANYYAIQKAAVLSDRYGETLNPLIVVGLVTTIYCAFVPVVFRWVSRIPLFWTTLGTATYPLYLLHQNVGYMLMNSMFPELGNALSLAITTVLVLLVSLVLAVYLEPVLRHRLRDIVATKPRPAK</sequence>
<feature type="transmembrane region" description="Helical" evidence="1">
    <location>
        <begin position="107"/>
        <end position="128"/>
    </location>
</feature>
<gene>
    <name evidence="3" type="ORF">Pla22_23240</name>
</gene>
<feature type="transmembrane region" description="Helical" evidence="1">
    <location>
        <begin position="270"/>
        <end position="288"/>
    </location>
</feature>
<keyword evidence="1" id="KW-0812">Transmembrane</keyword>
<feature type="transmembrane region" description="Helical" evidence="1">
    <location>
        <begin position="31"/>
        <end position="51"/>
    </location>
</feature>
<feature type="transmembrane region" description="Helical" evidence="1">
    <location>
        <begin position="211"/>
        <end position="229"/>
    </location>
</feature>
<feature type="transmembrane region" description="Helical" evidence="1">
    <location>
        <begin position="295"/>
        <end position="311"/>
    </location>
</feature>
<dbReference type="PANTHER" id="PTHR23028">
    <property type="entry name" value="ACETYLTRANSFERASE"/>
    <property type="match status" value="1"/>
</dbReference>
<feature type="transmembrane region" description="Helical" evidence="1">
    <location>
        <begin position="71"/>
        <end position="95"/>
    </location>
</feature>
<keyword evidence="4" id="KW-1185">Reference proteome</keyword>
<evidence type="ECO:0000313" key="3">
    <source>
        <dbReference type="EMBL" id="TWT54674.1"/>
    </source>
</evidence>
<protein>
    <submittedName>
        <fullName evidence="3">Acyltransferase family protein</fullName>
    </submittedName>
</protein>
<dbReference type="AlphaFoldDB" id="A0A5C5WUP5"/>
<evidence type="ECO:0000259" key="2">
    <source>
        <dbReference type="Pfam" id="PF01757"/>
    </source>
</evidence>
<comment type="caution">
    <text evidence="3">The sequence shown here is derived from an EMBL/GenBank/DDBJ whole genome shotgun (WGS) entry which is preliminary data.</text>
</comment>
<reference evidence="3 4" key="1">
    <citation type="submission" date="2019-02" db="EMBL/GenBank/DDBJ databases">
        <title>Deep-cultivation of Planctomycetes and their phenomic and genomic characterization uncovers novel biology.</title>
        <authorList>
            <person name="Wiegand S."/>
            <person name="Jogler M."/>
            <person name="Boedeker C."/>
            <person name="Pinto D."/>
            <person name="Vollmers J."/>
            <person name="Rivas-Marin E."/>
            <person name="Kohn T."/>
            <person name="Peeters S.H."/>
            <person name="Heuer A."/>
            <person name="Rast P."/>
            <person name="Oberbeckmann S."/>
            <person name="Bunk B."/>
            <person name="Jeske O."/>
            <person name="Meyerdierks A."/>
            <person name="Storesund J.E."/>
            <person name="Kallscheuer N."/>
            <person name="Luecker S."/>
            <person name="Lage O.M."/>
            <person name="Pohl T."/>
            <person name="Merkel B.J."/>
            <person name="Hornburger P."/>
            <person name="Mueller R.-W."/>
            <person name="Bruemmer F."/>
            <person name="Labrenz M."/>
            <person name="Spormann A.M."/>
            <person name="Op Den Camp H."/>
            <person name="Overmann J."/>
            <person name="Amann R."/>
            <person name="Jetten M.S.M."/>
            <person name="Mascher T."/>
            <person name="Medema M.H."/>
            <person name="Devos D.P."/>
            <person name="Kaster A.-K."/>
            <person name="Ovreas L."/>
            <person name="Rohde M."/>
            <person name="Galperin M.Y."/>
            <person name="Jogler C."/>
        </authorList>
    </citation>
    <scope>NUCLEOTIDE SEQUENCE [LARGE SCALE GENOMIC DNA]</scope>
    <source>
        <strain evidence="3 4">Pla22</strain>
    </source>
</reference>
<dbReference type="PANTHER" id="PTHR23028:SF53">
    <property type="entry name" value="ACYL_TRANSF_3 DOMAIN-CONTAINING PROTEIN"/>
    <property type="match status" value="1"/>
</dbReference>
<proteinExistence type="predicted"/>
<feature type="transmembrane region" description="Helical" evidence="1">
    <location>
        <begin position="187"/>
        <end position="205"/>
    </location>
</feature>
<evidence type="ECO:0000313" key="4">
    <source>
        <dbReference type="Proteomes" id="UP000316598"/>
    </source>
</evidence>
<keyword evidence="3" id="KW-0012">Acyltransferase</keyword>
<keyword evidence="3" id="KW-0808">Transferase</keyword>
<dbReference type="GO" id="GO:0016747">
    <property type="term" value="F:acyltransferase activity, transferring groups other than amino-acyl groups"/>
    <property type="evidence" value="ECO:0007669"/>
    <property type="project" value="InterPro"/>
</dbReference>
<keyword evidence="1" id="KW-0472">Membrane</keyword>
<feature type="transmembrane region" description="Helical" evidence="1">
    <location>
        <begin position="159"/>
        <end position="180"/>
    </location>
</feature>
<feature type="domain" description="Acyltransferase 3" evidence="2">
    <location>
        <begin position="34"/>
        <end position="348"/>
    </location>
</feature>
<organism evidence="3 4">
    <name type="scientific">Rubripirellula amarantea</name>
    <dbReference type="NCBI Taxonomy" id="2527999"/>
    <lineage>
        <taxon>Bacteria</taxon>
        <taxon>Pseudomonadati</taxon>
        <taxon>Planctomycetota</taxon>
        <taxon>Planctomycetia</taxon>
        <taxon>Pirellulales</taxon>
        <taxon>Pirellulaceae</taxon>
        <taxon>Rubripirellula</taxon>
    </lineage>
</organism>
<keyword evidence="1" id="KW-1133">Transmembrane helix</keyword>
<dbReference type="InterPro" id="IPR050879">
    <property type="entry name" value="Acyltransferase_3"/>
</dbReference>
<name>A0A5C5WUP5_9BACT</name>